<keyword evidence="2" id="KW-0732">Signal</keyword>
<gene>
    <name evidence="3" type="ORF">niasHS_013676</name>
</gene>
<feature type="compositionally biased region" description="Basic and acidic residues" evidence="1">
    <location>
        <begin position="217"/>
        <end position="227"/>
    </location>
</feature>
<feature type="signal peptide" evidence="2">
    <location>
        <begin position="1"/>
        <end position="28"/>
    </location>
</feature>
<sequence>MIHKQNFFVVLPLLLLHLVAQLAPSVQSVRHDESEIEEDEGKIFSDSTPQSTDGGKIFSDSTRQSADEIFHNDEEDEETKQLNKQEIEEIEKQSLEEGEKEEEEPIKLAIKKFKEFHGLNEEESAALQLCMVGMKHQAMQNLDEESRAKVKERFQLWKIGGGVVGSASSAGYGVPGLGSGSSPGYSGPGYGRPHLDRAESSKSAEQRARAAAAQQKTENEKPKKQTDAEDESVNGSELDDFEKDILGGMNSDNYDEALLNAQLILESEKRVAKVVNAWKKLQQKKQNSQRTTINDWNRNLFGWGNAEQQKSDAENDSGNEREMSYFDRDLMRGMENQSLFRPFFDRKPTGQMIGESSYSNRVQNQKSDSDNDSGNESDLNGFEKDVLRGMNSDNYDEALSMLPNQKSRDKLIKAWEKQKSEKHNRQRMVEEWKHPMLFGWDRNHEEKVAPEVDEALDNDADATFLSHLRKYYKQNKKSESDKDENKSEDDEDNNTDDDADDDEVDDDDTDDDTGDNKASNSDHQDDDDTVSKKGRNSDHKEGDGTVSHMERDSDQLMKHFLHRLYGLKHTGQKISEPSDSDSDQGQGYFLDRLFDQKSTEEKLTESSDSNSDQKQPAKESKPPTPSSNSDNHDESDHENSNKKIDLAKPKVDSDTKAYYGESDGNSNDGKSTKTMSRTKSNKAKKDDSTSKLMKKKSGKGGKETKE</sequence>
<feature type="compositionally biased region" description="Basic and acidic residues" evidence="1">
    <location>
        <begin position="592"/>
        <end position="605"/>
    </location>
</feature>
<protein>
    <submittedName>
        <fullName evidence="3">Uncharacterized protein</fullName>
    </submittedName>
</protein>
<comment type="caution">
    <text evidence="3">The sequence shown here is derived from an EMBL/GenBank/DDBJ whole genome shotgun (WGS) entry which is preliminary data.</text>
</comment>
<dbReference type="AlphaFoldDB" id="A0ABD2I6R0"/>
<dbReference type="Proteomes" id="UP001620645">
    <property type="component" value="Unassembled WGS sequence"/>
</dbReference>
<accession>A0ABD2I6R0</accession>
<feature type="compositionally biased region" description="Basic and acidic residues" evidence="1">
    <location>
        <begin position="476"/>
        <end position="485"/>
    </location>
</feature>
<feature type="region of interest" description="Disordered" evidence="1">
    <location>
        <begin position="474"/>
        <end position="557"/>
    </location>
</feature>
<feature type="region of interest" description="Disordered" evidence="1">
    <location>
        <begin position="27"/>
        <end position="84"/>
    </location>
</feature>
<feature type="compositionally biased region" description="Acidic residues" evidence="1">
    <location>
        <begin position="228"/>
        <end position="242"/>
    </location>
</feature>
<feature type="region of interest" description="Disordered" evidence="1">
    <location>
        <begin position="183"/>
        <end position="246"/>
    </location>
</feature>
<evidence type="ECO:0000256" key="1">
    <source>
        <dbReference type="SAM" id="MobiDB-lite"/>
    </source>
</evidence>
<feature type="compositionally biased region" description="Acidic residues" evidence="1">
    <location>
        <begin position="486"/>
        <end position="513"/>
    </location>
</feature>
<feature type="chain" id="PRO_5044855456" evidence="2">
    <location>
        <begin position="29"/>
        <end position="706"/>
    </location>
</feature>
<feature type="region of interest" description="Disordered" evidence="1">
    <location>
        <begin position="571"/>
        <end position="706"/>
    </location>
</feature>
<organism evidence="3 4">
    <name type="scientific">Heterodera schachtii</name>
    <name type="common">Sugarbeet cyst nematode worm</name>
    <name type="synonym">Tylenchus schachtii</name>
    <dbReference type="NCBI Taxonomy" id="97005"/>
    <lineage>
        <taxon>Eukaryota</taxon>
        <taxon>Metazoa</taxon>
        <taxon>Ecdysozoa</taxon>
        <taxon>Nematoda</taxon>
        <taxon>Chromadorea</taxon>
        <taxon>Rhabditida</taxon>
        <taxon>Tylenchina</taxon>
        <taxon>Tylenchomorpha</taxon>
        <taxon>Tylenchoidea</taxon>
        <taxon>Heteroderidae</taxon>
        <taxon>Heteroderinae</taxon>
        <taxon>Heterodera</taxon>
    </lineage>
</organism>
<feature type="compositionally biased region" description="Polar residues" evidence="1">
    <location>
        <begin position="45"/>
        <end position="64"/>
    </location>
</feature>
<feature type="compositionally biased region" description="Basic and acidic residues" evidence="1">
    <location>
        <begin position="193"/>
        <end position="208"/>
    </location>
</feature>
<evidence type="ECO:0000313" key="4">
    <source>
        <dbReference type="Proteomes" id="UP001620645"/>
    </source>
</evidence>
<feature type="compositionally biased region" description="Basic and acidic residues" evidence="1">
    <location>
        <begin position="630"/>
        <end position="655"/>
    </location>
</feature>
<feature type="compositionally biased region" description="Polar residues" evidence="1">
    <location>
        <begin position="663"/>
        <end position="678"/>
    </location>
</feature>
<feature type="region of interest" description="Disordered" evidence="1">
    <location>
        <begin position="343"/>
        <end position="381"/>
    </location>
</feature>
<dbReference type="EMBL" id="JBICCN010000339">
    <property type="protein sequence ID" value="KAL3076129.1"/>
    <property type="molecule type" value="Genomic_DNA"/>
</dbReference>
<reference evidence="3 4" key="1">
    <citation type="submission" date="2024-10" db="EMBL/GenBank/DDBJ databases">
        <authorList>
            <person name="Kim D."/>
        </authorList>
    </citation>
    <scope>NUCLEOTIDE SEQUENCE [LARGE SCALE GENOMIC DNA]</scope>
    <source>
        <strain evidence="3">Taebaek</strain>
    </source>
</reference>
<evidence type="ECO:0000313" key="3">
    <source>
        <dbReference type="EMBL" id="KAL3076129.1"/>
    </source>
</evidence>
<feature type="compositionally biased region" description="Basic and acidic residues" evidence="1">
    <location>
        <begin position="529"/>
        <end position="557"/>
    </location>
</feature>
<feature type="compositionally biased region" description="Polar residues" evidence="1">
    <location>
        <begin position="354"/>
        <end position="366"/>
    </location>
</feature>
<keyword evidence="4" id="KW-1185">Reference proteome</keyword>
<proteinExistence type="predicted"/>
<evidence type="ECO:0000256" key="2">
    <source>
        <dbReference type="SAM" id="SignalP"/>
    </source>
</evidence>
<name>A0ABD2I6R0_HETSC</name>